<keyword evidence="4" id="KW-0804">Transcription</keyword>
<evidence type="ECO:0000259" key="8">
    <source>
        <dbReference type="PROSITE" id="PS50006"/>
    </source>
</evidence>
<feature type="compositionally biased region" description="Polar residues" evidence="7">
    <location>
        <begin position="410"/>
        <end position="422"/>
    </location>
</feature>
<dbReference type="Gene3D" id="1.10.10.10">
    <property type="entry name" value="Winged helix-like DNA-binding domain superfamily/Winged helix DNA-binding domain"/>
    <property type="match status" value="1"/>
</dbReference>
<evidence type="ECO:0000256" key="6">
    <source>
        <dbReference type="PROSITE-ProRule" id="PRU00089"/>
    </source>
</evidence>
<keyword evidence="5 6" id="KW-0539">Nucleus</keyword>
<evidence type="ECO:0000313" key="10">
    <source>
        <dbReference type="EMBL" id="EEB09595.1"/>
    </source>
</evidence>
<dbReference type="eggNOG" id="KOG2294">
    <property type="taxonomic scope" value="Eukaryota"/>
</dbReference>
<dbReference type="PROSITE" id="PS50006">
    <property type="entry name" value="FHA_DOMAIN"/>
    <property type="match status" value="1"/>
</dbReference>
<dbReference type="PRINTS" id="PR00053">
    <property type="entry name" value="FORKHEAD"/>
</dbReference>
<dbReference type="EMBL" id="KE651168">
    <property type="protein sequence ID" value="EEB09595.1"/>
    <property type="molecule type" value="Genomic_DNA"/>
</dbReference>
<name>B6K7U1_SCHJY</name>
<dbReference type="PANTHER" id="PTHR45881">
    <property type="entry name" value="CHECKPOINT SUPPRESSOR 1-LIKE, ISOFORM A-RELATED"/>
    <property type="match status" value="1"/>
</dbReference>
<dbReference type="InterPro" id="IPR018122">
    <property type="entry name" value="TF_fork_head_CS_1"/>
</dbReference>
<feature type="compositionally biased region" description="Polar residues" evidence="7">
    <location>
        <begin position="196"/>
        <end position="214"/>
    </location>
</feature>
<comment type="subcellular location">
    <subcellularLocation>
        <location evidence="1 6">Nucleus</location>
    </subcellularLocation>
</comment>
<dbReference type="GO" id="GO:0000981">
    <property type="term" value="F:DNA-binding transcription factor activity, RNA polymerase II-specific"/>
    <property type="evidence" value="ECO:0000318"/>
    <property type="project" value="GO_Central"/>
</dbReference>
<accession>B6K7U1</accession>
<feature type="region of interest" description="Disordered" evidence="7">
    <location>
        <begin position="403"/>
        <end position="422"/>
    </location>
</feature>
<protein>
    <submittedName>
        <fullName evidence="10">Fork head transcription factor Fkh2</fullName>
    </submittedName>
</protein>
<dbReference type="PROSITE" id="PS50039">
    <property type="entry name" value="FORK_HEAD_3"/>
    <property type="match status" value="1"/>
</dbReference>
<dbReference type="GeneID" id="7049393"/>
<dbReference type="Pfam" id="PF00250">
    <property type="entry name" value="Forkhead"/>
    <property type="match status" value="1"/>
</dbReference>
<evidence type="ECO:0000256" key="1">
    <source>
        <dbReference type="ARBA" id="ARBA00004123"/>
    </source>
</evidence>
<feature type="region of interest" description="Disordered" evidence="7">
    <location>
        <begin position="1"/>
        <end position="41"/>
    </location>
</feature>
<dbReference type="FunFam" id="1.10.10.10:FF:000030">
    <property type="entry name" value="Forkhead box protein K2"/>
    <property type="match status" value="1"/>
</dbReference>
<dbReference type="SUPFAM" id="SSF49879">
    <property type="entry name" value="SMAD/FHA domain"/>
    <property type="match status" value="1"/>
</dbReference>
<feature type="domain" description="FHA" evidence="8">
    <location>
        <begin position="97"/>
        <end position="159"/>
    </location>
</feature>
<dbReference type="SUPFAM" id="SSF46785">
    <property type="entry name" value="Winged helix' DNA-binding domain"/>
    <property type="match status" value="1"/>
</dbReference>
<dbReference type="Gene3D" id="2.60.200.20">
    <property type="match status" value="1"/>
</dbReference>
<dbReference type="RefSeq" id="XP_002175888.1">
    <property type="nucleotide sequence ID" value="XM_002175852.2"/>
</dbReference>
<dbReference type="GO" id="GO:0005634">
    <property type="term" value="C:nucleus"/>
    <property type="evidence" value="ECO:0007669"/>
    <property type="project" value="UniProtKB-SubCell"/>
</dbReference>
<dbReference type="HOGENOM" id="CLU_435571_0_0_1"/>
<keyword evidence="2" id="KW-0805">Transcription regulation</keyword>
<dbReference type="Proteomes" id="UP000001744">
    <property type="component" value="Unassembled WGS sequence"/>
</dbReference>
<dbReference type="InterPro" id="IPR036390">
    <property type="entry name" value="WH_DNA-bd_sf"/>
</dbReference>
<evidence type="ECO:0000313" key="12">
    <source>
        <dbReference type="Proteomes" id="UP000001744"/>
    </source>
</evidence>
<feature type="compositionally biased region" description="Polar residues" evidence="7">
    <location>
        <begin position="1"/>
        <end position="11"/>
    </location>
</feature>
<dbReference type="InterPro" id="IPR001766">
    <property type="entry name" value="Fork_head_dom"/>
</dbReference>
<dbReference type="InterPro" id="IPR000253">
    <property type="entry name" value="FHA_dom"/>
</dbReference>
<evidence type="ECO:0000256" key="5">
    <source>
        <dbReference type="ARBA" id="ARBA00023242"/>
    </source>
</evidence>
<dbReference type="Pfam" id="PF00498">
    <property type="entry name" value="FHA"/>
    <property type="match status" value="1"/>
</dbReference>
<dbReference type="GO" id="GO:0000978">
    <property type="term" value="F:RNA polymerase II cis-regulatory region sequence-specific DNA binding"/>
    <property type="evidence" value="ECO:0000318"/>
    <property type="project" value="GO_Central"/>
</dbReference>
<dbReference type="InterPro" id="IPR036388">
    <property type="entry name" value="WH-like_DNA-bd_sf"/>
</dbReference>
<feature type="region of interest" description="Disordered" evidence="7">
    <location>
        <begin position="511"/>
        <end position="579"/>
    </location>
</feature>
<proteinExistence type="predicted"/>
<feature type="DNA-binding region" description="Fork-head" evidence="6">
    <location>
        <begin position="227"/>
        <end position="322"/>
    </location>
</feature>
<dbReference type="PROSITE" id="PS00657">
    <property type="entry name" value="FORK_HEAD_1"/>
    <property type="match status" value="1"/>
</dbReference>
<feature type="region of interest" description="Disordered" evidence="7">
    <location>
        <begin position="337"/>
        <end position="387"/>
    </location>
</feature>
<dbReference type="VEuPathDB" id="FungiDB:SJAG_04813"/>
<feature type="domain" description="Fork-head" evidence="9">
    <location>
        <begin position="227"/>
        <end position="322"/>
    </location>
</feature>
<dbReference type="InterPro" id="IPR030456">
    <property type="entry name" value="TF_fork_head_CS_2"/>
</dbReference>
<feature type="compositionally biased region" description="Basic and acidic residues" evidence="7">
    <location>
        <begin position="569"/>
        <end position="579"/>
    </location>
</feature>
<dbReference type="OrthoDB" id="5954824at2759"/>
<dbReference type="AlphaFoldDB" id="B6K7U1"/>
<dbReference type="PANTHER" id="PTHR45881:SF1">
    <property type="entry name" value="FORK HEAD PROTEIN HOMOLOG 2"/>
    <property type="match status" value="1"/>
</dbReference>
<keyword evidence="12" id="KW-1185">Reference proteome</keyword>
<organism evidence="10 12">
    <name type="scientific">Schizosaccharomyces japonicus (strain yFS275 / FY16936)</name>
    <name type="common">Fission yeast</name>
    <dbReference type="NCBI Taxonomy" id="402676"/>
    <lineage>
        <taxon>Eukaryota</taxon>
        <taxon>Fungi</taxon>
        <taxon>Dikarya</taxon>
        <taxon>Ascomycota</taxon>
        <taxon>Taphrinomycotina</taxon>
        <taxon>Schizosaccharomycetes</taxon>
        <taxon>Schizosaccharomycetales</taxon>
        <taxon>Schizosaccharomycetaceae</taxon>
        <taxon>Schizosaccharomyces</taxon>
    </lineage>
</organism>
<dbReference type="CDD" id="cd22701">
    <property type="entry name" value="FHA_FKH1-like"/>
    <property type="match status" value="1"/>
</dbReference>
<evidence type="ECO:0000256" key="4">
    <source>
        <dbReference type="ARBA" id="ARBA00023163"/>
    </source>
</evidence>
<dbReference type="CDD" id="cd00059">
    <property type="entry name" value="FH_FOX"/>
    <property type="match status" value="1"/>
</dbReference>
<reference evidence="10 12" key="1">
    <citation type="journal article" date="2011" name="Science">
        <title>Comparative functional genomics of the fission yeasts.</title>
        <authorList>
            <person name="Rhind N."/>
            <person name="Chen Z."/>
            <person name="Yassour M."/>
            <person name="Thompson D.A."/>
            <person name="Haas B.J."/>
            <person name="Habib N."/>
            <person name="Wapinski I."/>
            <person name="Roy S."/>
            <person name="Lin M.F."/>
            <person name="Heiman D.I."/>
            <person name="Young S.K."/>
            <person name="Furuya K."/>
            <person name="Guo Y."/>
            <person name="Pidoux A."/>
            <person name="Chen H.M."/>
            <person name="Robbertse B."/>
            <person name="Goldberg J.M."/>
            <person name="Aoki K."/>
            <person name="Bayne E.H."/>
            <person name="Berlin A.M."/>
            <person name="Desjardins C.A."/>
            <person name="Dobbs E."/>
            <person name="Dukaj L."/>
            <person name="Fan L."/>
            <person name="FitzGerald M.G."/>
            <person name="French C."/>
            <person name="Gujja S."/>
            <person name="Hansen K."/>
            <person name="Keifenheim D."/>
            <person name="Levin J.Z."/>
            <person name="Mosher R.A."/>
            <person name="Mueller C.A."/>
            <person name="Pfiffner J."/>
            <person name="Priest M."/>
            <person name="Russ C."/>
            <person name="Smialowska A."/>
            <person name="Swoboda P."/>
            <person name="Sykes S.M."/>
            <person name="Vaughn M."/>
            <person name="Vengrova S."/>
            <person name="Yoder R."/>
            <person name="Zeng Q."/>
            <person name="Allshire R."/>
            <person name="Baulcombe D."/>
            <person name="Birren B.W."/>
            <person name="Brown W."/>
            <person name="Ekwall K."/>
            <person name="Kellis M."/>
            <person name="Leatherwood J."/>
            <person name="Levin H."/>
            <person name="Margalit H."/>
            <person name="Martienssen R."/>
            <person name="Nieduszynski C.A."/>
            <person name="Spatafora J.W."/>
            <person name="Friedman N."/>
            <person name="Dalgaard J.Z."/>
            <person name="Baumann P."/>
            <person name="Niki H."/>
            <person name="Regev A."/>
            <person name="Nusbaum C."/>
        </authorList>
    </citation>
    <scope>NUCLEOTIDE SEQUENCE [LARGE SCALE GENOMIC DNA]</scope>
    <source>
        <strain evidence="12">yFS275 / FY16936</strain>
    </source>
</reference>
<sequence length="579" mass="64249">MSNSGAEQDSAYSLEEEEGNSKGKSIKAGNRRAKSREKDRMSELDATIAKLPVPDGTVNLVRKYSNDENAKRHSGGIQAYAKFAGSTWTYYVQKLRIVLGREPNGSSSAPPNVEPVDMDFGPSKLISRKHAVVVFDLNTQQWNCTVHGRNGIRVNGKTYAANSSVTLESGYILDIGGVQMMFVLPDQVERGKKESTTSSEQKQTANESVANEPTTDGEAYHPFGNQKPPYSYSVMIAQAILSTSDSMMTLSKIYSWIQDHYPYYRTTKSGWQNSIRHNLSLNKAFHKVPRKCGEIGKGMKWSIAPEYREEFLIKARLSSKRKSSEVASSNDQYYASLKEPKKLHASPARSRERTPVTPKKNIERPVVSDVPSTAKSLPTRTPNYKTPVRTSLSDLIASREGTPVGREYTAPSSAGSVARSTSRFPTSSPAPFWKYVDIPSVRNWPQINSYESISPYRNPINSHMFYSPAQAKRSGFDEQVHDLQGVDLVHGFEGISSWRESLANKNYGIKRESLTNDPPIGVQFNSKKTEEVLPASPEVKSADLSEPTLNNTKSSASSSTMTASPNSEEMVKEHKEMQS</sequence>
<dbReference type="InterPro" id="IPR008984">
    <property type="entry name" value="SMAD_FHA_dom_sf"/>
</dbReference>
<keyword evidence="3 6" id="KW-0238">DNA-binding</keyword>
<feature type="compositionally biased region" description="Low complexity" evidence="7">
    <location>
        <begin position="550"/>
        <end position="567"/>
    </location>
</feature>
<evidence type="ECO:0000256" key="2">
    <source>
        <dbReference type="ARBA" id="ARBA00023015"/>
    </source>
</evidence>
<feature type="compositionally biased region" description="Polar residues" evidence="7">
    <location>
        <begin position="370"/>
        <end position="387"/>
    </location>
</feature>
<feature type="region of interest" description="Disordered" evidence="7">
    <location>
        <begin position="189"/>
        <end position="224"/>
    </location>
</feature>
<dbReference type="STRING" id="402676.B6K7U1"/>
<dbReference type="JaponicusDB" id="SJAG_04813">
    <property type="gene designation" value="fkh2"/>
</dbReference>
<dbReference type="GO" id="GO:0006357">
    <property type="term" value="P:regulation of transcription by RNA polymerase II"/>
    <property type="evidence" value="ECO:0000318"/>
    <property type="project" value="GO_Central"/>
</dbReference>
<dbReference type="PROSITE" id="PS00658">
    <property type="entry name" value="FORK_HEAD_2"/>
    <property type="match status" value="1"/>
</dbReference>
<evidence type="ECO:0000259" key="9">
    <source>
        <dbReference type="PROSITE" id="PS50039"/>
    </source>
</evidence>
<dbReference type="SMART" id="SM00339">
    <property type="entry name" value="FH"/>
    <property type="match status" value="1"/>
</dbReference>
<evidence type="ECO:0000256" key="7">
    <source>
        <dbReference type="SAM" id="MobiDB-lite"/>
    </source>
</evidence>
<dbReference type="OMA" id="YSVMIAQ"/>
<evidence type="ECO:0000313" key="11">
    <source>
        <dbReference type="JaponicusDB" id="SJAG_04813"/>
    </source>
</evidence>
<gene>
    <name evidence="11" type="primary">fkh2</name>
    <name evidence="10" type="ORF">SJAG_04813</name>
</gene>
<evidence type="ECO:0000256" key="3">
    <source>
        <dbReference type="ARBA" id="ARBA00023125"/>
    </source>
</evidence>